<protein>
    <recommendedName>
        <fullName evidence="3">Leucine-rich melanocyte differentiation-associated protein</fullName>
    </recommendedName>
</protein>
<dbReference type="EMBL" id="CAXKWB010014076">
    <property type="protein sequence ID" value="CAL4109616.1"/>
    <property type="molecule type" value="Genomic_DNA"/>
</dbReference>
<gene>
    <name evidence="1" type="ORF">MNOR_LOCUS19151</name>
</gene>
<evidence type="ECO:0000313" key="2">
    <source>
        <dbReference type="Proteomes" id="UP001497623"/>
    </source>
</evidence>
<dbReference type="FunFam" id="3.80.10.10:FF:000695">
    <property type="entry name" value="leucine-rich melanocyte differentiation-associated protein"/>
    <property type="match status" value="1"/>
</dbReference>
<comment type="caution">
    <text evidence="1">The sequence shown here is derived from an EMBL/GenBank/DDBJ whole genome shotgun (WGS) entry which is preliminary data.</text>
</comment>
<keyword evidence="2" id="KW-1185">Reference proteome</keyword>
<proteinExistence type="predicted"/>
<name>A0AAV2R3H0_MEGNR</name>
<accession>A0AAV2R3H0</accession>
<dbReference type="InterPro" id="IPR032675">
    <property type="entry name" value="LRR_dom_sf"/>
</dbReference>
<reference evidence="1 2" key="1">
    <citation type="submission" date="2024-05" db="EMBL/GenBank/DDBJ databases">
        <authorList>
            <person name="Wallberg A."/>
        </authorList>
    </citation>
    <scope>NUCLEOTIDE SEQUENCE [LARGE SCALE GENOMIC DNA]</scope>
</reference>
<dbReference type="PANTHER" id="PTHR46282">
    <property type="entry name" value="LEUCINE-RICH MELANOCYTE DIFFERENTIATION-ASSOCIATED PROTEIN"/>
    <property type="match status" value="1"/>
</dbReference>
<dbReference type="AlphaFoldDB" id="A0AAV2R3H0"/>
<dbReference type="SUPFAM" id="SSF52058">
    <property type="entry name" value="L domain-like"/>
    <property type="match status" value="1"/>
</dbReference>
<dbReference type="Gene3D" id="3.80.10.10">
    <property type="entry name" value="Ribonuclease Inhibitor"/>
    <property type="match status" value="1"/>
</dbReference>
<organism evidence="1 2">
    <name type="scientific">Meganyctiphanes norvegica</name>
    <name type="common">Northern krill</name>
    <name type="synonym">Thysanopoda norvegica</name>
    <dbReference type="NCBI Taxonomy" id="48144"/>
    <lineage>
        <taxon>Eukaryota</taxon>
        <taxon>Metazoa</taxon>
        <taxon>Ecdysozoa</taxon>
        <taxon>Arthropoda</taxon>
        <taxon>Crustacea</taxon>
        <taxon>Multicrustacea</taxon>
        <taxon>Malacostraca</taxon>
        <taxon>Eumalacostraca</taxon>
        <taxon>Eucarida</taxon>
        <taxon>Euphausiacea</taxon>
        <taxon>Euphausiidae</taxon>
        <taxon>Meganyctiphanes</taxon>
    </lineage>
</organism>
<evidence type="ECO:0008006" key="3">
    <source>
        <dbReference type="Google" id="ProtNLM"/>
    </source>
</evidence>
<evidence type="ECO:0000313" key="1">
    <source>
        <dbReference type="EMBL" id="CAL4109616.1"/>
    </source>
</evidence>
<dbReference type="Proteomes" id="UP001497623">
    <property type="component" value="Unassembled WGS sequence"/>
</dbReference>
<dbReference type="PANTHER" id="PTHR46282:SF2">
    <property type="entry name" value="LEUCINE-RICH MELANOCYTE DIFFERENTIATION-ASSOCIATED PROTEIN"/>
    <property type="match status" value="1"/>
</dbReference>
<sequence>MSAHLCITTYRSPNNEVIKLELCFVGQDCHRIPSILGSTYGLQTKRLDLSYNAIRTLDGLDKFPFLEELILDNNFIDDSAVFPKLQYLHTLSLNKNKICNLEALMSMMSKQVPNLRFLSLIGNEACPDQLSSMDKDENDYRLYRLYVLHHFPGLNFLDSSAVRRSELREALRRGGLMRLIRPPEHITVNGNIPKIKNGTKPIADSTNNNNGFFQRATSPESCKSHDTSQDDLTFANGKLSSNGSAKKTLTHKTTNINKSKRCMYGTRKFKYLGTNSEGNRFITNQDL</sequence>
<dbReference type="InterPro" id="IPR043313">
    <property type="entry name" value="LRMDA"/>
</dbReference>